<gene>
    <name evidence="2" type="ORF">SDC9_167703</name>
</gene>
<keyword evidence="1" id="KW-0812">Transmembrane</keyword>
<dbReference type="InterPro" id="IPR038377">
    <property type="entry name" value="Na/Glc_symporter_sf"/>
</dbReference>
<feature type="transmembrane region" description="Helical" evidence="1">
    <location>
        <begin position="35"/>
        <end position="54"/>
    </location>
</feature>
<comment type="caution">
    <text evidence="2">The sequence shown here is derived from an EMBL/GenBank/DDBJ whole genome shotgun (WGS) entry which is preliminary data.</text>
</comment>
<keyword evidence="1" id="KW-1133">Transmembrane helix</keyword>
<dbReference type="EMBL" id="VSSQ01068046">
    <property type="protein sequence ID" value="MPN20325.1"/>
    <property type="molecule type" value="Genomic_DNA"/>
</dbReference>
<sequence>MNLKAAYAGIIAGGMGTIVFKYMKDLSGGHGMFAVYELLPAFVLSVIVIVIVTLSTEKPDADILAQFDLVKQRQDD</sequence>
<reference evidence="2" key="1">
    <citation type="submission" date="2019-08" db="EMBL/GenBank/DDBJ databases">
        <authorList>
            <person name="Kucharzyk K."/>
            <person name="Murdoch R.W."/>
            <person name="Higgins S."/>
            <person name="Loffler F."/>
        </authorList>
    </citation>
    <scope>NUCLEOTIDE SEQUENCE</scope>
</reference>
<dbReference type="AlphaFoldDB" id="A0A645G106"/>
<evidence type="ECO:0008006" key="3">
    <source>
        <dbReference type="Google" id="ProtNLM"/>
    </source>
</evidence>
<accession>A0A645G106</accession>
<organism evidence="2">
    <name type="scientific">bioreactor metagenome</name>
    <dbReference type="NCBI Taxonomy" id="1076179"/>
    <lineage>
        <taxon>unclassified sequences</taxon>
        <taxon>metagenomes</taxon>
        <taxon>ecological metagenomes</taxon>
    </lineage>
</organism>
<keyword evidence="1" id="KW-0472">Membrane</keyword>
<name>A0A645G106_9ZZZZ</name>
<proteinExistence type="predicted"/>
<evidence type="ECO:0000256" key="1">
    <source>
        <dbReference type="SAM" id="Phobius"/>
    </source>
</evidence>
<dbReference type="Gene3D" id="1.20.1730.10">
    <property type="entry name" value="Sodium/glucose cotransporter"/>
    <property type="match status" value="1"/>
</dbReference>
<feature type="transmembrane region" description="Helical" evidence="1">
    <location>
        <begin position="6"/>
        <end position="23"/>
    </location>
</feature>
<protein>
    <recommendedName>
        <fullName evidence="3">Sodium/proline symporter</fullName>
    </recommendedName>
</protein>
<evidence type="ECO:0000313" key="2">
    <source>
        <dbReference type="EMBL" id="MPN20325.1"/>
    </source>
</evidence>